<dbReference type="PROSITE" id="PS50855">
    <property type="entry name" value="COX1"/>
    <property type="match status" value="1"/>
</dbReference>
<dbReference type="GO" id="GO:0004129">
    <property type="term" value="F:cytochrome-c oxidase activity"/>
    <property type="evidence" value="ECO:0007669"/>
    <property type="project" value="InterPro"/>
</dbReference>
<reference evidence="3" key="1">
    <citation type="submission" date="2018-05" db="EMBL/GenBank/DDBJ databases">
        <authorList>
            <person name="Lanie J.A."/>
            <person name="Ng W.-L."/>
            <person name="Kazmierczak K.M."/>
            <person name="Andrzejewski T.M."/>
            <person name="Davidsen T.M."/>
            <person name="Wayne K.J."/>
            <person name="Tettelin H."/>
            <person name="Glass J.I."/>
            <person name="Rusch D."/>
            <person name="Podicherti R."/>
            <person name="Tsui H.-C.T."/>
            <person name="Winkler M.E."/>
        </authorList>
    </citation>
    <scope>NUCLEOTIDE SEQUENCE</scope>
</reference>
<feature type="transmembrane region" description="Helical" evidence="1">
    <location>
        <begin position="67"/>
        <end position="95"/>
    </location>
</feature>
<feature type="domain" description="Cytochrome oxidase subunit I profile" evidence="2">
    <location>
        <begin position="6"/>
        <end position="224"/>
    </location>
</feature>
<dbReference type="PANTHER" id="PTHR10422:SF18">
    <property type="entry name" value="CYTOCHROME C OXIDASE SUBUNIT 1"/>
    <property type="match status" value="1"/>
</dbReference>
<evidence type="ECO:0000259" key="2">
    <source>
        <dbReference type="PROSITE" id="PS50855"/>
    </source>
</evidence>
<dbReference type="PRINTS" id="PR01165">
    <property type="entry name" value="CYCOXIDASEI"/>
</dbReference>
<evidence type="ECO:0000313" key="3">
    <source>
        <dbReference type="EMBL" id="SVE50841.1"/>
    </source>
</evidence>
<feature type="non-terminal residue" evidence="3">
    <location>
        <position position="224"/>
    </location>
</feature>
<proteinExistence type="predicted"/>
<dbReference type="InterPro" id="IPR023616">
    <property type="entry name" value="Cyt_c_oxase-like_su1_dom"/>
</dbReference>
<dbReference type="GO" id="GO:0022904">
    <property type="term" value="P:respiratory electron transport chain"/>
    <property type="evidence" value="ECO:0007669"/>
    <property type="project" value="TreeGrafter"/>
</dbReference>
<keyword evidence="1" id="KW-0812">Transmembrane</keyword>
<gene>
    <name evidence="3" type="ORF">METZ01_LOCUS503695</name>
</gene>
<keyword evidence="1" id="KW-0472">Membrane</keyword>
<dbReference type="Gene3D" id="1.20.210.10">
    <property type="entry name" value="Cytochrome c oxidase-like, subunit I domain"/>
    <property type="match status" value="1"/>
</dbReference>
<dbReference type="AlphaFoldDB" id="A0A383E2A0"/>
<feature type="transmembrane region" description="Helical" evidence="1">
    <location>
        <begin position="25"/>
        <end position="47"/>
    </location>
</feature>
<feature type="transmembrane region" description="Helical" evidence="1">
    <location>
        <begin position="183"/>
        <end position="212"/>
    </location>
</feature>
<accession>A0A383E2A0</accession>
<dbReference type="GO" id="GO:0016020">
    <property type="term" value="C:membrane"/>
    <property type="evidence" value="ECO:0007669"/>
    <property type="project" value="InterPro"/>
</dbReference>
<dbReference type="SUPFAM" id="SSF81442">
    <property type="entry name" value="Cytochrome c oxidase subunit I-like"/>
    <property type="match status" value="1"/>
</dbReference>
<dbReference type="PANTHER" id="PTHR10422">
    <property type="entry name" value="CYTOCHROME C OXIDASE SUBUNIT 1"/>
    <property type="match status" value="1"/>
</dbReference>
<feature type="transmembrane region" description="Helical" evidence="1">
    <location>
        <begin position="107"/>
        <end position="130"/>
    </location>
</feature>
<evidence type="ECO:0000256" key="1">
    <source>
        <dbReference type="SAM" id="Phobius"/>
    </source>
</evidence>
<dbReference type="GO" id="GO:0015990">
    <property type="term" value="P:electron transport coupled proton transport"/>
    <property type="evidence" value="ECO:0007669"/>
    <property type="project" value="TreeGrafter"/>
</dbReference>
<dbReference type="GO" id="GO:0020037">
    <property type="term" value="F:heme binding"/>
    <property type="evidence" value="ECO:0007669"/>
    <property type="project" value="InterPro"/>
</dbReference>
<sequence>MVLELARPRPVWQIMFSTHHTDVGLLYLVFSLLAMFIGGAMAIALRVELFAPGVQLIQDSMTFNRLFTAHGTTMIFLFLLPSAAAVGNYLVPIMVRYKDMAYPKLNAIAFWMIPPAAALVWLGMADFGWYANPPYSVISAPAPAAEMWIFGLKVLGVSSILSSINFVVTIMKCKHPDLSLGKVPLLAWSFLTSSIIVLAAMPTFAAALLMLLTDRLGATGFFNP</sequence>
<protein>
    <recommendedName>
        <fullName evidence="2">Cytochrome oxidase subunit I profile domain-containing protein</fullName>
    </recommendedName>
</protein>
<dbReference type="EMBL" id="UINC01222174">
    <property type="protein sequence ID" value="SVE50841.1"/>
    <property type="molecule type" value="Genomic_DNA"/>
</dbReference>
<name>A0A383E2A0_9ZZZZ</name>
<dbReference type="InterPro" id="IPR000883">
    <property type="entry name" value="Cyt_C_Oxase_1"/>
</dbReference>
<dbReference type="GO" id="GO:0009060">
    <property type="term" value="P:aerobic respiration"/>
    <property type="evidence" value="ECO:0007669"/>
    <property type="project" value="InterPro"/>
</dbReference>
<dbReference type="Pfam" id="PF00115">
    <property type="entry name" value="COX1"/>
    <property type="match status" value="1"/>
</dbReference>
<keyword evidence="1" id="KW-1133">Transmembrane helix</keyword>
<organism evidence="3">
    <name type="scientific">marine metagenome</name>
    <dbReference type="NCBI Taxonomy" id="408172"/>
    <lineage>
        <taxon>unclassified sequences</taxon>
        <taxon>metagenomes</taxon>
        <taxon>ecological metagenomes</taxon>
    </lineage>
</organism>
<feature type="transmembrane region" description="Helical" evidence="1">
    <location>
        <begin position="150"/>
        <end position="171"/>
    </location>
</feature>
<dbReference type="InterPro" id="IPR036927">
    <property type="entry name" value="Cyt_c_oxase-like_su1_sf"/>
</dbReference>